<dbReference type="GO" id="GO:0016020">
    <property type="term" value="C:membrane"/>
    <property type="evidence" value="ECO:0007669"/>
    <property type="project" value="UniProtKB-SubCell"/>
</dbReference>
<keyword evidence="5" id="KW-0472">Membrane</keyword>
<evidence type="ECO:0000256" key="4">
    <source>
        <dbReference type="ARBA" id="ARBA00022989"/>
    </source>
</evidence>
<dbReference type="SUPFAM" id="SSF161098">
    <property type="entry name" value="MetI-like"/>
    <property type="match status" value="1"/>
</dbReference>
<sequence>IQPHGQAAGHHGREHQAKLGLNSAAYQIEYFRGAILSIGPGQMMAARALGMSQFKAIRVILMPQVFRIVLPTWANEAIS</sequence>
<dbReference type="CDD" id="cd06261">
    <property type="entry name" value="TM_PBP2"/>
    <property type="match status" value="1"/>
</dbReference>
<keyword evidence="3" id="KW-0813">Transport</keyword>
<dbReference type="PANTHER" id="PTHR30614:SF0">
    <property type="entry name" value="L-CYSTINE TRANSPORT SYSTEM PERMEASE PROTEIN TCYL"/>
    <property type="match status" value="1"/>
</dbReference>
<dbReference type="GO" id="GO:0006865">
    <property type="term" value="P:amino acid transport"/>
    <property type="evidence" value="ECO:0007669"/>
    <property type="project" value="UniProtKB-KW"/>
</dbReference>
<evidence type="ECO:0000256" key="1">
    <source>
        <dbReference type="ARBA" id="ARBA00004141"/>
    </source>
</evidence>
<dbReference type="PANTHER" id="PTHR30614">
    <property type="entry name" value="MEMBRANE COMPONENT OF AMINO ACID ABC TRANSPORTER"/>
    <property type="match status" value="1"/>
</dbReference>
<proteinExistence type="predicted"/>
<dbReference type="GO" id="GO:0055085">
    <property type="term" value="P:transmembrane transport"/>
    <property type="evidence" value="ECO:0007669"/>
    <property type="project" value="InterPro"/>
</dbReference>
<dbReference type="InterPro" id="IPR043429">
    <property type="entry name" value="ArtM/GltK/GlnP/TcyL/YhdX-like"/>
</dbReference>
<dbReference type="AlphaFoldDB" id="A0AAW5JU47"/>
<accession>A0AAW5JU47</accession>
<comment type="caution">
    <text evidence="7">The sequence shown here is derived from an EMBL/GenBank/DDBJ whole genome shotgun (WGS) entry which is preliminary data.</text>
</comment>
<evidence type="ECO:0000313" key="8">
    <source>
        <dbReference type="Proteomes" id="UP001204562"/>
    </source>
</evidence>
<keyword evidence="2" id="KW-0812">Transmembrane</keyword>
<feature type="non-terminal residue" evidence="7">
    <location>
        <position position="1"/>
    </location>
</feature>
<evidence type="ECO:0000256" key="5">
    <source>
        <dbReference type="ARBA" id="ARBA00023136"/>
    </source>
</evidence>
<evidence type="ECO:0000313" key="7">
    <source>
        <dbReference type="EMBL" id="MCQ4771991.1"/>
    </source>
</evidence>
<keyword evidence="3" id="KW-0029">Amino-acid transport</keyword>
<evidence type="ECO:0000259" key="6">
    <source>
        <dbReference type="Pfam" id="PF00528"/>
    </source>
</evidence>
<feature type="domain" description="ABC transmembrane type-1" evidence="6">
    <location>
        <begin position="21"/>
        <end position="76"/>
    </location>
</feature>
<dbReference type="Pfam" id="PF00528">
    <property type="entry name" value="BPD_transp_1"/>
    <property type="match status" value="1"/>
</dbReference>
<name>A0AAW5JU47_9FIRM</name>
<dbReference type="InterPro" id="IPR000515">
    <property type="entry name" value="MetI-like"/>
</dbReference>
<reference evidence="7" key="1">
    <citation type="submission" date="2022-06" db="EMBL/GenBank/DDBJ databases">
        <title>Isolation of gut microbiota from human fecal samples.</title>
        <authorList>
            <person name="Pamer E.G."/>
            <person name="Barat B."/>
            <person name="Waligurski E."/>
            <person name="Medina S."/>
            <person name="Paddock L."/>
            <person name="Mostad J."/>
        </authorList>
    </citation>
    <scope>NUCLEOTIDE SEQUENCE</scope>
    <source>
        <strain evidence="7">DFI.9.91</strain>
    </source>
</reference>
<organism evidence="7 8">
    <name type="scientific">Intestinimonas massiliensis</name>
    <name type="common">ex Afouda et al. 2020</name>
    <dbReference type="NCBI Taxonomy" id="1673721"/>
    <lineage>
        <taxon>Bacteria</taxon>
        <taxon>Bacillati</taxon>
        <taxon>Bacillota</taxon>
        <taxon>Clostridia</taxon>
        <taxon>Eubacteriales</taxon>
        <taxon>Intestinimonas</taxon>
    </lineage>
</organism>
<dbReference type="EMBL" id="JANFYS010000230">
    <property type="protein sequence ID" value="MCQ4771991.1"/>
    <property type="molecule type" value="Genomic_DNA"/>
</dbReference>
<gene>
    <name evidence="7" type="ORF">NE579_16375</name>
</gene>
<comment type="subcellular location">
    <subcellularLocation>
        <location evidence="1">Membrane</location>
        <topology evidence="1">Multi-pass membrane protein</topology>
    </subcellularLocation>
</comment>
<dbReference type="Gene3D" id="1.10.3720.10">
    <property type="entry name" value="MetI-like"/>
    <property type="match status" value="1"/>
</dbReference>
<evidence type="ECO:0000256" key="2">
    <source>
        <dbReference type="ARBA" id="ARBA00022692"/>
    </source>
</evidence>
<evidence type="ECO:0000256" key="3">
    <source>
        <dbReference type="ARBA" id="ARBA00022970"/>
    </source>
</evidence>
<keyword evidence="4" id="KW-1133">Transmembrane helix</keyword>
<dbReference type="Proteomes" id="UP001204562">
    <property type="component" value="Unassembled WGS sequence"/>
</dbReference>
<protein>
    <recommendedName>
        <fullName evidence="6">ABC transmembrane type-1 domain-containing protein</fullName>
    </recommendedName>
</protein>
<dbReference type="InterPro" id="IPR035906">
    <property type="entry name" value="MetI-like_sf"/>
</dbReference>
<dbReference type="RefSeq" id="WP_368044194.1">
    <property type="nucleotide sequence ID" value="NZ_JANFYS010000230.1"/>
</dbReference>